<dbReference type="Pfam" id="PF08281">
    <property type="entry name" value="Sigma70_r4_2"/>
    <property type="match status" value="1"/>
</dbReference>
<evidence type="ECO:0000259" key="5">
    <source>
        <dbReference type="Pfam" id="PF08281"/>
    </source>
</evidence>
<dbReference type="GO" id="GO:0016987">
    <property type="term" value="F:sigma factor activity"/>
    <property type="evidence" value="ECO:0007669"/>
    <property type="project" value="UniProtKB-KW"/>
</dbReference>
<dbReference type="InterPro" id="IPR036388">
    <property type="entry name" value="WH-like_DNA-bd_sf"/>
</dbReference>
<sequence length="197" mass="23060">MQENLMSDDELLRAVKGDDTAAFKVLYDKYWKALYIKACQRVDKDDAKDMVQEVMITFWRRRQHIELKAGADIGGYLFAAIKYRVISHYAFNSAEIRDPSFFDILDKVYSNELETKELQQRIETAVSKLPARMQQIFRMSREEDYSITEIAQQLQLSEQTVKNQLTEALKRLRASLQSQTPGAWALVLFCLYCMHNR</sequence>
<dbReference type="RefSeq" id="WP_149838461.1">
    <property type="nucleotide sequence ID" value="NZ_VUOC01000002.1"/>
</dbReference>
<dbReference type="PANTHER" id="PTHR43133">
    <property type="entry name" value="RNA POLYMERASE ECF-TYPE SIGMA FACTO"/>
    <property type="match status" value="1"/>
</dbReference>
<dbReference type="InterPro" id="IPR013325">
    <property type="entry name" value="RNA_pol_sigma_r2"/>
</dbReference>
<dbReference type="PANTHER" id="PTHR43133:SF46">
    <property type="entry name" value="RNA POLYMERASE SIGMA-70 FACTOR ECF SUBFAMILY"/>
    <property type="match status" value="1"/>
</dbReference>
<evidence type="ECO:0000256" key="2">
    <source>
        <dbReference type="ARBA" id="ARBA00023015"/>
    </source>
</evidence>
<keyword evidence="4" id="KW-0804">Transcription</keyword>
<dbReference type="EMBL" id="VUOC01000002">
    <property type="protein sequence ID" value="KAA2243586.1"/>
    <property type="molecule type" value="Genomic_DNA"/>
</dbReference>
<feature type="domain" description="RNA polymerase sigma factor 70 region 4 type 2" evidence="5">
    <location>
        <begin position="120"/>
        <end position="172"/>
    </location>
</feature>
<dbReference type="SUPFAM" id="SSF88946">
    <property type="entry name" value="Sigma2 domain of RNA polymerase sigma factors"/>
    <property type="match status" value="1"/>
</dbReference>
<dbReference type="Gene3D" id="1.10.1740.10">
    <property type="match status" value="1"/>
</dbReference>
<dbReference type="InterPro" id="IPR013249">
    <property type="entry name" value="RNA_pol_sigma70_r4_t2"/>
</dbReference>
<name>A0A5B2VZB0_9BACT</name>
<reference evidence="6 7" key="2">
    <citation type="submission" date="2019-09" db="EMBL/GenBank/DDBJ databases">
        <authorList>
            <person name="Jin C."/>
        </authorList>
    </citation>
    <scope>NUCLEOTIDE SEQUENCE [LARGE SCALE GENOMIC DNA]</scope>
    <source>
        <strain evidence="6 7">BN140078</strain>
    </source>
</reference>
<evidence type="ECO:0000256" key="4">
    <source>
        <dbReference type="ARBA" id="ARBA00023163"/>
    </source>
</evidence>
<evidence type="ECO:0000313" key="7">
    <source>
        <dbReference type="Proteomes" id="UP000324611"/>
    </source>
</evidence>
<dbReference type="Gene3D" id="1.10.10.10">
    <property type="entry name" value="Winged helix-like DNA-binding domain superfamily/Winged helix DNA-binding domain"/>
    <property type="match status" value="1"/>
</dbReference>
<evidence type="ECO:0000256" key="1">
    <source>
        <dbReference type="ARBA" id="ARBA00010641"/>
    </source>
</evidence>
<dbReference type="CDD" id="cd06171">
    <property type="entry name" value="Sigma70_r4"/>
    <property type="match status" value="1"/>
</dbReference>
<dbReference type="InterPro" id="IPR014284">
    <property type="entry name" value="RNA_pol_sigma-70_dom"/>
</dbReference>
<dbReference type="GO" id="GO:0006352">
    <property type="term" value="P:DNA-templated transcription initiation"/>
    <property type="evidence" value="ECO:0007669"/>
    <property type="project" value="InterPro"/>
</dbReference>
<dbReference type="NCBIfam" id="TIGR02937">
    <property type="entry name" value="sigma70-ECF"/>
    <property type="match status" value="1"/>
</dbReference>
<dbReference type="Proteomes" id="UP000324611">
    <property type="component" value="Unassembled WGS sequence"/>
</dbReference>
<dbReference type="InterPro" id="IPR039425">
    <property type="entry name" value="RNA_pol_sigma-70-like"/>
</dbReference>
<reference evidence="6 7" key="1">
    <citation type="submission" date="2019-09" db="EMBL/GenBank/DDBJ databases">
        <title>Chitinophaga ginsengihumi sp. nov., isolated from soil of ginseng rhizosphere.</title>
        <authorList>
            <person name="Lee J."/>
        </authorList>
    </citation>
    <scope>NUCLEOTIDE SEQUENCE [LARGE SCALE GENOMIC DNA]</scope>
    <source>
        <strain evidence="6 7">BN140078</strain>
    </source>
</reference>
<dbReference type="GO" id="GO:0003677">
    <property type="term" value="F:DNA binding"/>
    <property type="evidence" value="ECO:0007669"/>
    <property type="project" value="InterPro"/>
</dbReference>
<evidence type="ECO:0000313" key="6">
    <source>
        <dbReference type="EMBL" id="KAA2243586.1"/>
    </source>
</evidence>
<evidence type="ECO:0000256" key="3">
    <source>
        <dbReference type="ARBA" id="ARBA00023082"/>
    </source>
</evidence>
<keyword evidence="7" id="KW-1185">Reference proteome</keyword>
<accession>A0A5B2VZB0</accession>
<proteinExistence type="inferred from homology"/>
<keyword evidence="2" id="KW-0805">Transcription regulation</keyword>
<comment type="caution">
    <text evidence="6">The sequence shown here is derived from an EMBL/GenBank/DDBJ whole genome shotgun (WGS) entry which is preliminary data.</text>
</comment>
<keyword evidence="3" id="KW-0731">Sigma factor</keyword>
<gene>
    <name evidence="6" type="ORF">F0L74_13935</name>
</gene>
<dbReference type="AlphaFoldDB" id="A0A5B2VZB0"/>
<dbReference type="SUPFAM" id="SSF88659">
    <property type="entry name" value="Sigma3 and sigma4 domains of RNA polymerase sigma factors"/>
    <property type="match status" value="1"/>
</dbReference>
<comment type="similarity">
    <text evidence="1">Belongs to the sigma-70 factor family. ECF subfamily.</text>
</comment>
<dbReference type="InterPro" id="IPR013324">
    <property type="entry name" value="RNA_pol_sigma_r3/r4-like"/>
</dbReference>
<organism evidence="6 7">
    <name type="scientific">Chitinophaga agrisoli</name>
    <dbReference type="NCBI Taxonomy" id="2607653"/>
    <lineage>
        <taxon>Bacteria</taxon>
        <taxon>Pseudomonadati</taxon>
        <taxon>Bacteroidota</taxon>
        <taxon>Chitinophagia</taxon>
        <taxon>Chitinophagales</taxon>
        <taxon>Chitinophagaceae</taxon>
        <taxon>Chitinophaga</taxon>
    </lineage>
</organism>
<protein>
    <submittedName>
        <fullName evidence="6">Sigma-70 family RNA polymerase sigma factor</fullName>
    </submittedName>
</protein>